<evidence type="ECO:0000313" key="2">
    <source>
        <dbReference type="Proteomes" id="UP000245626"/>
    </source>
</evidence>
<dbReference type="EMBL" id="KZ819821">
    <property type="protein sequence ID" value="PWN51732.1"/>
    <property type="molecule type" value="Genomic_DNA"/>
</dbReference>
<accession>A0ACD0P134</accession>
<keyword evidence="2" id="KW-1185">Reference proteome</keyword>
<dbReference type="Proteomes" id="UP000245626">
    <property type="component" value="Unassembled WGS sequence"/>
</dbReference>
<name>A0ACD0P134_9BASI</name>
<sequence>MLAQSSELDALKVIRLALEQEEQQIRVNDSTTNETYDLTLSRSAPYASPIVSRTTTPIGSALRDRDSSLPPSPPAPTGHRILRLPQLVSKRNGSITTNPSAFSQVSPTTSNPSQKPLPQPSPNGLYDLTHREALHPQQHKQQNQYTAPTRLHPLVGELPPSPPLEADLEQQHRGAVESFHQNAQDGRMLHRLAEGEPVTGEEELAPPAIPAKDEKATRVPAPRRALTADFAASLSANAPSDVGVPLTSEPLQDFSQALPGRLPLGGERPPGRTHTPRGFSESSTASTSYQTASSHDDAADEDDTATISGQTPQDSASRPSLPNPAPAIRLTHDATPYLHPSNPAVESSSGNTEAGPSSLAPRGPHVTNAVTGRQAPPRRNTTGSTLQGRRPPSASSLSQRSGMSTRDREHFGVVTSTSNQNFYSPEREIHSSTDAAALRTGDAAFDEEAAKHAEQLRRDKRAKEQKARDAAEQEGAVAGAEIGSSSGAGTGIAALARSKTGTNWTRKEKEEAHEEPKVLVGNLIGEGHANYVLMYNMLTGIRIGVSRCQAKMKRPLTDADYTAKHKFTFDIIGNELTPSAKYDFKFKDYAPWVFRELREYFHLDPADYLLSLTAKYILSELGSPGKSGSFFYFSRDYRFIIKTIHHREHKFLRKILKDYHEHIKTNPHTLLSRFYGLHRVKLPHGRKIHFVVMNNLFPPHRDIHETYDLKGSSIGREYPEEIAKTKKGAVLKDLNWLGRGRELELGPEKRSLFEAQLKSDVELLKRLNIMDYSLLIGLHDMRRGNKENLRQDALQVFQPETPSIKRQPTQIKRNSEKDAFALRAAVRRSDPKALSSQTTKLPDKDVSERRYFYFYQDEGGFRSTDEENRPGHMIYYLGIIDLFTPYTNVKRGEHFWRGLTNDSHCISAVPPKEYGERFVNFLSSIIKGGDKTKRPKMIIPKSSSAYVNSEGKGEK</sequence>
<proteinExistence type="predicted"/>
<protein>
    <submittedName>
        <fullName evidence="1">SAICAR synthase-like protein</fullName>
    </submittedName>
</protein>
<evidence type="ECO:0000313" key="1">
    <source>
        <dbReference type="EMBL" id="PWN51732.1"/>
    </source>
</evidence>
<reference evidence="1 2" key="1">
    <citation type="journal article" date="2018" name="Mol. Biol. Evol.">
        <title>Broad Genomic Sampling Reveals a Smut Pathogenic Ancestry of the Fungal Clade Ustilaginomycotina.</title>
        <authorList>
            <person name="Kijpornyongpan T."/>
            <person name="Mondo S.J."/>
            <person name="Barry K."/>
            <person name="Sandor L."/>
            <person name="Lee J."/>
            <person name="Lipzen A."/>
            <person name="Pangilinan J."/>
            <person name="LaButti K."/>
            <person name="Hainaut M."/>
            <person name="Henrissat B."/>
            <person name="Grigoriev I.V."/>
            <person name="Spatafora J.W."/>
            <person name="Aime M.C."/>
        </authorList>
    </citation>
    <scope>NUCLEOTIDE SEQUENCE [LARGE SCALE GENOMIC DNA]</scope>
    <source>
        <strain evidence="1 2">SA 807</strain>
    </source>
</reference>
<organism evidence="1 2">
    <name type="scientific">Violaceomyces palustris</name>
    <dbReference type="NCBI Taxonomy" id="1673888"/>
    <lineage>
        <taxon>Eukaryota</taxon>
        <taxon>Fungi</taxon>
        <taxon>Dikarya</taxon>
        <taxon>Basidiomycota</taxon>
        <taxon>Ustilaginomycotina</taxon>
        <taxon>Ustilaginomycetes</taxon>
        <taxon>Violaceomycetales</taxon>
        <taxon>Violaceomycetaceae</taxon>
        <taxon>Violaceomyces</taxon>
    </lineage>
</organism>
<gene>
    <name evidence="1" type="ORF">IE53DRAFT_38713</name>
</gene>